<sequence length="106" mass="11934">MSARARPSPQPRGVYPSTDVKVDTGAARRRGLEADEYYAEWYRFTERLAIDAGLSKRVTLKGCFYNQAWGLQSHIVIPSELEMRNSHRIGGKQPGEPEEITGARRA</sequence>
<reference evidence="1" key="1">
    <citation type="submission" date="2023-07" db="EMBL/GenBank/DDBJ databases">
        <title>Black Yeasts Isolated from many extreme environments.</title>
        <authorList>
            <person name="Coleine C."/>
            <person name="Stajich J.E."/>
            <person name="Selbmann L."/>
        </authorList>
    </citation>
    <scope>NUCLEOTIDE SEQUENCE</scope>
    <source>
        <strain evidence="1">CCFEE 5714</strain>
    </source>
</reference>
<dbReference type="EMBL" id="JAUTXU010000344">
    <property type="protein sequence ID" value="KAK3684459.1"/>
    <property type="molecule type" value="Genomic_DNA"/>
</dbReference>
<gene>
    <name evidence="1" type="ORF">LTR37_020267</name>
</gene>
<evidence type="ECO:0000313" key="1">
    <source>
        <dbReference type="EMBL" id="KAK3684459.1"/>
    </source>
</evidence>
<name>A0ACC3MDB9_9PEZI</name>
<accession>A0ACC3MDB9</accession>
<protein>
    <submittedName>
        <fullName evidence="1">Uncharacterized protein</fullName>
    </submittedName>
</protein>
<evidence type="ECO:0000313" key="2">
    <source>
        <dbReference type="Proteomes" id="UP001281147"/>
    </source>
</evidence>
<keyword evidence="2" id="KW-1185">Reference proteome</keyword>
<comment type="caution">
    <text evidence="1">The sequence shown here is derived from an EMBL/GenBank/DDBJ whole genome shotgun (WGS) entry which is preliminary data.</text>
</comment>
<proteinExistence type="predicted"/>
<organism evidence="1 2">
    <name type="scientific">Vermiconidia calcicola</name>
    <dbReference type="NCBI Taxonomy" id="1690605"/>
    <lineage>
        <taxon>Eukaryota</taxon>
        <taxon>Fungi</taxon>
        <taxon>Dikarya</taxon>
        <taxon>Ascomycota</taxon>
        <taxon>Pezizomycotina</taxon>
        <taxon>Dothideomycetes</taxon>
        <taxon>Dothideomycetidae</taxon>
        <taxon>Mycosphaerellales</taxon>
        <taxon>Extremaceae</taxon>
        <taxon>Vermiconidia</taxon>
    </lineage>
</organism>
<dbReference type="Proteomes" id="UP001281147">
    <property type="component" value="Unassembled WGS sequence"/>
</dbReference>